<keyword evidence="3" id="KW-0808">Transferase</keyword>
<accession>A0ABT8T0R6</accession>
<feature type="domain" description="Thiolase N-terminal" evidence="7">
    <location>
        <begin position="8"/>
        <end position="213"/>
    </location>
</feature>
<keyword evidence="5" id="KW-0446">Lipid-binding</keyword>
<evidence type="ECO:0000256" key="2">
    <source>
        <dbReference type="ARBA" id="ARBA00022448"/>
    </source>
</evidence>
<evidence type="ECO:0000259" key="7">
    <source>
        <dbReference type="Pfam" id="PF00108"/>
    </source>
</evidence>
<dbReference type="InterPro" id="IPR055140">
    <property type="entry name" value="Thiolase_C_2"/>
</dbReference>
<dbReference type="PROSITE" id="PS00737">
    <property type="entry name" value="THIOLASE_2"/>
    <property type="match status" value="1"/>
</dbReference>
<keyword evidence="4" id="KW-0445">Lipid transport</keyword>
<dbReference type="InterPro" id="IPR002155">
    <property type="entry name" value="Thiolase"/>
</dbReference>
<dbReference type="InterPro" id="IPR020616">
    <property type="entry name" value="Thiolase_N"/>
</dbReference>
<reference evidence="9" key="2">
    <citation type="submission" date="2023-07" db="EMBL/GenBank/DDBJ databases">
        <authorList>
            <person name="Sun H."/>
        </authorList>
    </citation>
    <scope>NUCLEOTIDE SEQUENCE</scope>
    <source>
        <strain evidence="9">05753</strain>
    </source>
</reference>
<evidence type="ECO:0000313" key="10">
    <source>
        <dbReference type="Proteomes" id="UP001169006"/>
    </source>
</evidence>
<organism evidence="9 10">
    <name type="scientific">Rhizobium oryzicola</name>
    <dbReference type="NCBI Taxonomy" id="1232668"/>
    <lineage>
        <taxon>Bacteria</taxon>
        <taxon>Pseudomonadati</taxon>
        <taxon>Pseudomonadota</taxon>
        <taxon>Alphaproteobacteria</taxon>
        <taxon>Hyphomicrobiales</taxon>
        <taxon>Rhizobiaceae</taxon>
        <taxon>Rhizobium/Agrobacterium group</taxon>
        <taxon>Rhizobium</taxon>
    </lineage>
</organism>
<protein>
    <recommendedName>
        <fullName evidence="1">propanoyl-CoA C-acyltransferase</fullName>
        <ecNumber evidence="1">2.3.1.176</ecNumber>
    </recommendedName>
    <alternativeName>
        <fullName evidence="6">Propanoyl-CoA C-acyltransferase</fullName>
    </alternativeName>
</protein>
<gene>
    <name evidence="9" type="ORF">Q2T52_15420</name>
</gene>
<dbReference type="Pfam" id="PF22691">
    <property type="entry name" value="Thiolase_C_1"/>
    <property type="match status" value="1"/>
</dbReference>
<dbReference type="InterPro" id="IPR020613">
    <property type="entry name" value="Thiolase_CS"/>
</dbReference>
<dbReference type="InterPro" id="IPR016039">
    <property type="entry name" value="Thiolase-like"/>
</dbReference>
<keyword evidence="2" id="KW-0813">Transport</keyword>
<evidence type="ECO:0000256" key="1">
    <source>
        <dbReference type="ARBA" id="ARBA00012352"/>
    </source>
</evidence>
<dbReference type="Proteomes" id="UP001169006">
    <property type="component" value="Unassembled WGS sequence"/>
</dbReference>
<dbReference type="EC" id="2.3.1.176" evidence="1"/>
<proteinExistence type="predicted"/>
<dbReference type="PIRSF" id="PIRSF000429">
    <property type="entry name" value="Ac-CoA_Ac_transf"/>
    <property type="match status" value="1"/>
</dbReference>
<evidence type="ECO:0000256" key="6">
    <source>
        <dbReference type="ARBA" id="ARBA00032316"/>
    </source>
</evidence>
<dbReference type="CDD" id="cd00829">
    <property type="entry name" value="SCP-x_thiolase"/>
    <property type="match status" value="1"/>
</dbReference>
<dbReference type="EMBL" id="JAUKWQ010000004">
    <property type="protein sequence ID" value="MDO1583477.1"/>
    <property type="molecule type" value="Genomic_DNA"/>
</dbReference>
<feature type="domain" description="Thiolase C-terminal" evidence="8">
    <location>
        <begin position="278"/>
        <end position="404"/>
    </location>
</feature>
<dbReference type="Pfam" id="PF00108">
    <property type="entry name" value="Thiolase_N"/>
    <property type="match status" value="1"/>
</dbReference>
<evidence type="ECO:0000259" key="8">
    <source>
        <dbReference type="Pfam" id="PF22691"/>
    </source>
</evidence>
<dbReference type="SUPFAM" id="SSF53901">
    <property type="entry name" value="Thiolase-like"/>
    <property type="match status" value="2"/>
</dbReference>
<evidence type="ECO:0000256" key="4">
    <source>
        <dbReference type="ARBA" id="ARBA00023055"/>
    </source>
</evidence>
<dbReference type="PANTHER" id="PTHR42870:SF1">
    <property type="entry name" value="NON-SPECIFIC LIPID-TRANSFER PROTEIN-LIKE 2"/>
    <property type="match status" value="1"/>
</dbReference>
<evidence type="ECO:0000256" key="5">
    <source>
        <dbReference type="ARBA" id="ARBA00023121"/>
    </source>
</evidence>
<name>A0ABT8T0R6_9HYPH</name>
<evidence type="ECO:0000256" key="3">
    <source>
        <dbReference type="ARBA" id="ARBA00022679"/>
    </source>
</evidence>
<sequence length="417" mass="43956">MMSQAEQVYIVGSGITSLGKQPDRSVRQLSAIALGKALADAGLTDPTAIEAAWFSNTRQALLEGQNGIRGEVALRSSGIAGIPVTNVENACASGSTALLNAMAYLKAGFGEVALVVGAEKMFFPDNRQGMFAAFKGSTDVQQFDQQLEQLLALAHGTPIPDDVQPAAERSVFMDIYAAFARHHMASFGTTQRQIAAVAAKNHHNSTLNPDAQYRFDMTIEEVLADKSVSWPFTRAMCAPISDGAGALVLCTGRALHRFETRRAIPIAACALTSSSPRMADDFDNHLGRRAAMKAYEQAGVGPSDMSLAEVHDATAFAEILQVENLGFAPRGEGGRLTEEGATRLGGRIPVNPSGGLLSKGHPIGATGVIQVHELVTQLRGEAGARQVPNARWAIAENGGGFLGFEEAATVVTILGGK</sequence>
<evidence type="ECO:0000313" key="9">
    <source>
        <dbReference type="EMBL" id="MDO1583477.1"/>
    </source>
</evidence>
<dbReference type="Gene3D" id="3.40.47.10">
    <property type="match status" value="1"/>
</dbReference>
<keyword evidence="10" id="KW-1185">Reference proteome</keyword>
<reference evidence="9" key="1">
    <citation type="journal article" date="2015" name="Int. J. Syst. Evol. Microbiol.">
        <title>Rhizobium oryzicola sp. nov., potential plant-growth-promoting endophytic bacteria isolated from rice roots.</title>
        <authorList>
            <person name="Zhang X.X."/>
            <person name="Gao J.S."/>
            <person name="Cao Y.H."/>
            <person name="Sheirdil R.A."/>
            <person name="Wang X.C."/>
            <person name="Zhang L."/>
        </authorList>
    </citation>
    <scope>NUCLEOTIDE SEQUENCE</scope>
    <source>
        <strain evidence="9">05753</strain>
    </source>
</reference>
<comment type="caution">
    <text evidence="9">The sequence shown here is derived from an EMBL/GenBank/DDBJ whole genome shotgun (WGS) entry which is preliminary data.</text>
</comment>
<dbReference type="PANTHER" id="PTHR42870">
    <property type="entry name" value="ACETYL-COA C-ACETYLTRANSFERASE"/>
    <property type="match status" value="1"/>
</dbReference>